<feature type="compositionally biased region" description="Basic and acidic residues" evidence="2">
    <location>
        <begin position="359"/>
        <end position="368"/>
    </location>
</feature>
<evidence type="ECO:0000256" key="2">
    <source>
        <dbReference type="SAM" id="MobiDB-lite"/>
    </source>
</evidence>
<accession>A0ABD2MYX3</accession>
<dbReference type="Proteomes" id="UP001516400">
    <property type="component" value="Unassembled WGS sequence"/>
</dbReference>
<feature type="coiled-coil region" evidence="1">
    <location>
        <begin position="8"/>
        <end position="53"/>
    </location>
</feature>
<dbReference type="InterPro" id="IPR033362">
    <property type="entry name" value="SSNA1_fam"/>
</dbReference>
<evidence type="ECO:0000313" key="3">
    <source>
        <dbReference type="EMBL" id="KAL3271693.1"/>
    </source>
</evidence>
<feature type="compositionally biased region" description="Polar residues" evidence="2">
    <location>
        <begin position="127"/>
        <end position="136"/>
    </location>
</feature>
<feature type="compositionally biased region" description="Polar residues" evidence="2">
    <location>
        <begin position="341"/>
        <end position="352"/>
    </location>
</feature>
<feature type="region of interest" description="Disordered" evidence="2">
    <location>
        <begin position="217"/>
        <end position="236"/>
    </location>
</feature>
<gene>
    <name evidence="3" type="ORF">HHI36_022165</name>
</gene>
<reference evidence="3 4" key="1">
    <citation type="journal article" date="2021" name="BMC Biol.">
        <title>Horizontally acquired antibacterial genes associated with adaptive radiation of ladybird beetles.</title>
        <authorList>
            <person name="Li H.S."/>
            <person name="Tang X.F."/>
            <person name="Huang Y.H."/>
            <person name="Xu Z.Y."/>
            <person name="Chen M.L."/>
            <person name="Du X.Y."/>
            <person name="Qiu B.Y."/>
            <person name="Chen P.T."/>
            <person name="Zhang W."/>
            <person name="Slipinski A."/>
            <person name="Escalona H.E."/>
            <person name="Waterhouse R.M."/>
            <person name="Zwick A."/>
            <person name="Pang H."/>
        </authorList>
    </citation>
    <scope>NUCLEOTIDE SEQUENCE [LARGE SCALE GENOMIC DNA]</scope>
    <source>
        <strain evidence="3">SYSU2018</strain>
    </source>
</reference>
<sequence length="486" mass="54367">MSNTGRRLRESNEEILKYINQLREQRNELGFLVEKQKTEKANLEAERARISYKLNLINKSLSQRVHALTLYDKTLTEIESKYKGLADCTQGLLSRVRQESTTLENSIDKKIGTESDCKNCPNCDVPSNQNDNSEAPTKQPFEGEKQETRNSPTTYKLMSYLEDPSKVAKHPLYYRTMEYPMVLAPMMKDENYQLNNTKIASQNFNQASSSQNEFYYKSSKTEEGSSKMDTPQTDNNPATIEIPAASDTPGTTDTPCTTDTAGTTDTQATTDTPTTTDTPRTMDHPDEDTASSIDTPAPMITQASKDNAATVNTPSTKNTSTTMGTPTLSLDNDRSVEKSTGKPSNTSESSGNFLDGDFPDIKPSKEFSEQQSFSVLLESPPNKKSLSTPSEKPHSRRTSTNSQDKAKPLINEFDEVIEDLSGVPCEENKNPEECQLRKNGKNARSSVEVFRQGYKAQHETEEQLPTLARYKKSVFNKKANYFITEE</sequence>
<dbReference type="EMBL" id="JABFTP020000042">
    <property type="protein sequence ID" value="KAL3271693.1"/>
    <property type="molecule type" value="Genomic_DNA"/>
</dbReference>
<keyword evidence="1" id="KW-0175">Coiled coil</keyword>
<protein>
    <submittedName>
        <fullName evidence="3">Uncharacterized protein</fullName>
    </submittedName>
</protein>
<evidence type="ECO:0000313" key="4">
    <source>
        <dbReference type="Proteomes" id="UP001516400"/>
    </source>
</evidence>
<organism evidence="3 4">
    <name type="scientific">Cryptolaemus montrouzieri</name>
    <dbReference type="NCBI Taxonomy" id="559131"/>
    <lineage>
        <taxon>Eukaryota</taxon>
        <taxon>Metazoa</taxon>
        <taxon>Ecdysozoa</taxon>
        <taxon>Arthropoda</taxon>
        <taxon>Hexapoda</taxon>
        <taxon>Insecta</taxon>
        <taxon>Pterygota</taxon>
        <taxon>Neoptera</taxon>
        <taxon>Endopterygota</taxon>
        <taxon>Coleoptera</taxon>
        <taxon>Polyphaga</taxon>
        <taxon>Cucujiformia</taxon>
        <taxon>Coccinelloidea</taxon>
        <taxon>Coccinellidae</taxon>
        <taxon>Scymninae</taxon>
        <taxon>Scymnini</taxon>
        <taxon>Cryptolaemus</taxon>
    </lineage>
</organism>
<dbReference type="PANTHER" id="PTHR28661">
    <property type="entry name" value="SJOEGREN SYNDROME NUCLEAR AUTOANTIGEN 1"/>
    <property type="match status" value="1"/>
</dbReference>
<name>A0ABD2MYX3_9CUCU</name>
<evidence type="ECO:0000256" key="1">
    <source>
        <dbReference type="SAM" id="Coils"/>
    </source>
</evidence>
<feature type="region of interest" description="Disordered" evidence="2">
    <location>
        <begin position="127"/>
        <end position="152"/>
    </location>
</feature>
<proteinExistence type="predicted"/>
<feature type="compositionally biased region" description="Polar residues" evidence="2">
    <location>
        <begin position="227"/>
        <end position="236"/>
    </location>
</feature>
<feature type="compositionally biased region" description="Basic and acidic residues" evidence="2">
    <location>
        <begin position="331"/>
        <end position="340"/>
    </location>
</feature>
<dbReference type="AlphaFoldDB" id="A0ABD2MYX3"/>
<comment type="caution">
    <text evidence="3">The sequence shown here is derived from an EMBL/GenBank/DDBJ whole genome shotgun (WGS) entry which is preliminary data.</text>
</comment>
<feature type="region of interest" description="Disordered" evidence="2">
    <location>
        <begin position="241"/>
        <end position="408"/>
    </location>
</feature>
<feature type="compositionally biased region" description="Low complexity" evidence="2">
    <location>
        <begin position="247"/>
        <end position="279"/>
    </location>
</feature>
<feature type="compositionally biased region" description="Polar residues" evidence="2">
    <location>
        <begin position="301"/>
        <end position="330"/>
    </location>
</feature>
<dbReference type="PANTHER" id="PTHR28661:SF1">
    <property type="entry name" value="MICROTUBULE NUCLEATION FACTOR SSNA1"/>
    <property type="match status" value="1"/>
</dbReference>
<keyword evidence="4" id="KW-1185">Reference proteome</keyword>